<dbReference type="InterPro" id="IPR009450">
    <property type="entry name" value="Plno_GlcNAc_GPI2"/>
</dbReference>
<keyword evidence="7" id="KW-1133">Transmembrane helix</keyword>
<dbReference type="Gene3D" id="2.60.120.590">
    <property type="entry name" value="Alpha-ketoglutarate-dependent dioxygenase AlkB-like"/>
    <property type="match status" value="1"/>
</dbReference>
<comment type="similarity">
    <text evidence="3">Belongs to the alkB family.</text>
</comment>
<sequence>MEKIKLGECYSPRPKWKKVAYGGRQPGYDDNYTDESFLQDMVMNANVVKRDLLQVMQDSVSISQYLCIVALVGKVISMVDEKQILREVFGDSSSDTEDEEHTLSIQGKVISMEDEKQILCEVFGDSSSDTEDEEDTLAIQAQNRRWQRIDEIRGLWLCRDFLSMDQQSSLLSSIKQVGKKIEEERRNREKEKEWDWVGRRQWWVRKAVGGGEKERDGEGGGGLRGRVATAMKFGNLPGWANELSGRIQNAVCSSRCDDLTPGHEDVEKMLPLPSEILWREPLFDQLIANVYEPGEGICGHVDLLRFEDGIAIVSLESTCVMHFSQSKEEIVDEDGYPMKVPVLLNPGSLVLMSGEARYLWKHEINRKPGHQVWEGEEIHQKRRTSVTLRKLCQHI</sequence>
<dbReference type="SUPFAM" id="SSF51197">
    <property type="entry name" value="Clavaminate synthase-like"/>
    <property type="match status" value="1"/>
</dbReference>
<reference evidence="10" key="1">
    <citation type="journal article" date="2023" name="Nat. Commun.">
        <title>Diploid and tetraploid genomes of Acorus and the evolution of monocots.</title>
        <authorList>
            <person name="Ma L."/>
            <person name="Liu K.W."/>
            <person name="Li Z."/>
            <person name="Hsiao Y.Y."/>
            <person name="Qi Y."/>
            <person name="Fu T."/>
            <person name="Tang G.D."/>
            <person name="Zhang D."/>
            <person name="Sun W.H."/>
            <person name="Liu D.K."/>
            <person name="Li Y."/>
            <person name="Chen G.Z."/>
            <person name="Liu X.D."/>
            <person name="Liao X.Y."/>
            <person name="Jiang Y.T."/>
            <person name="Yu X."/>
            <person name="Hao Y."/>
            <person name="Huang J."/>
            <person name="Zhao X.W."/>
            <person name="Ke S."/>
            <person name="Chen Y.Y."/>
            <person name="Wu W.L."/>
            <person name="Hsu J.L."/>
            <person name="Lin Y.F."/>
            <person name="Huang M.D."/>
            <person name="Li C.Y."/>
            <person name="Huang L."/>
            <person name="Wang Z.W."/>
            <person name="Zhao X."/>
            <person name="Zhong W.Y."/>
            <person name="Peng D.H."/>
            <person name="Ahmad S."/>
            <person name="Lan S."/>
            <person name="Zhang J.S."/>
            <person name="Tsai W.C."/>
            <person name="Van de Peer Y."/>
            <person name="Liu Z.J."/>
        </authorList>
    </citation>
    <scope>NUCLEOTIDE SEQUENCE</scope>
    <source>
        <strain evidence="10">SCP</strain>
    </source>
</reference>
<comment type="subcellular location">
    <subcellularLocation>
        <location evidence="1">Membrane</location>
        <topology evidence="1">Multi-pass membrane protein</topology>
    </subcellularLocation>
</comment>
<dbReference type="PANTHER" id="PTHR21052:SF0">
    <property type="entry name" value="ALPHA-KETOGLUTARATE-DEPENDENT DIOXYGENASE ALKB HOMOLOG 7, MITOCHONDRIAL"/>
    <property type="match status" value="1"/>
</dbReference>
<dbReference type="InterPro" id="IPR027450">
    <property type="entry name" value="AlkB-like"/>
</dbReference>
<name>A0AAV9BNV9_ACOGR</name>
<evidence type="ECO:0000256" key="1">
    <source>
        <dbReference type="ARBA" id="ARBA00004141"/>
    </source>
</evidence>
<dbReference type="GO" id="GO:0005759">
    <property type="term" value="C:mitochondrial matrix"/>
    <property type="evidence" value="ECO:0007669"/>
    <property type="project" value="TreeGrafter"/>
</dbReference>
<evidence type="ECO:0000256" key="6">
    <source>
        <dbReference type="ARBA" id="ARBA00022692"/>
    </source>
</evidence>
<keyword evidence="11" id="KW-1185">Reference proteome</keyword>
<evidence type="ECO:0000256" key="2">
    <source>
        <dbReference type="ARBA" id="ARBA00004687"/>
    </source>
</evidence>
<dbReference type="PANTHER" id="PTHR21052">
    <property type="entry name" value="SPERMATOGENESIS ASSOCIATED 11-RELATED"/>
    <property type="match status" value="1"/>
</dbReference>
<accession>A0AAV9BNV9</accession>
<proteinExistence type="inferred from homology"/>
<comment type="similarity">
    <text evidence="4">Belongs to the PIGC family.</text>
</comment>
<dbReference type="InterPro" id="IPR005123">
    <property type="entry name" value="Oxoglu/Fe-dep_dioxygenase_dom"/>
</dbReference>
<comment type="pathway">
    <text evidence="2">Glycolipid biosynthesis; glycosylphosphatidylinositol-anchor biosynthesis.</text>
</comment>
<reference evidence="10" key="2">
    <citation type="submission" date="2023-06" db="EMBL/GenBank/DDBJ databases">
        <authorList>
            <person name="Ma L."/>
            <person name="Liu K.-W."/>
            <person name="Li Z."/>
            <person name="Hsiao Y.-Y."/>
            <person name="Qi Y."/>
            <person name="Fu T."/>
            <person name="Tang G."/>
            <person name="Zhang D."/>
            <person name="Sun W.-H."/>
            <person name="Liu D.-K."/>
            <person name="Li Y."/>
            <person name="Chen G.-Z."/>
            <person name="Liu X.-D."/>
            <person name="Liao X.-Y."/>
            <person name="Jiang Y.-T."/>
            <person name="Yu X."/>
            <person name="Hao Y."/>
            <person name="Huang J."/>
            <person name="Zhao X.-W."/>
            <person name="Ke S."/>
            <person name="Chen Y.-Y."/>
            <person name="Wu W.-L."/>
            <person name="Hsu J.-L."/>
            <person name="Lin Y.-F."/>
            <person name="Huang M.-D."/>
            <person name="Li C.-Y."/>
            <person name="Huang L."/>
            <person name="Wang Z.-W."/>
            <person name="Zhao X."/>
            <person name="Zhong W.-Y."/>
            <person name="Peng D.-H."/>
            <person name="Ahmad S."/>
            <person name="Lan S."/>
            <person name="Zhang J.-S."/>
            <person name="Tsai W.-C."/>
            <person name="Van De Peer Y."/>
            <person name="Liu Z.-J."/>
        </authorList>
    </citation>
    <scope>NUCLEOTIDE SEQUENCE</scope>
    <source>
        <strain evidence="10">SCP</strain>
        <tissue evidence="10">Leaves</tissue>
    </source>
</reference>
<dbReference type="Pfam" id="PF06432">
    <property type="entry name" value="GPI2"/>
    <property type="match status" value="1"/>
</dbReference>
<keyword evidence="8" id="KW-0472">Membrane</keyword>
<dbReference type="InterPro" id="IPR037151">
    <property type="entry name" value="AlkB-like_sf"/>
</dbReference>
<dbReference type="GO" id="GO:0006631">
    <property type="term" value="P:fatty acid metabolic process"/>
    <property type="evidence" value="ECO:0007669"/>
    <property type="project" value="TreeGrafter"/>
</dbReference>
<evidence type="ECO:0000256" key="5">
    <source>
        <dbReference type="ARBA" id="ARBA00022502"/>
    </source>
</evidence>
<dbReference type="Proteomes" id="UP001179952">
    <property type="component" value="Unassembled WGS sequence"/>
</dbReference>
<dbReference type="GO" id="GO:0006974">
    <property type="term" value="P:DNA damage response"/>
    <property type="evidence" value="ECO:0007669"/>
    <property type="project" value="InterPro"/>
</dbReference>
<evidence type="ECO:0000256" key="4">
    <source>
        <dbReference type="ARBA" id="ARBA00008321"/>
    </source>
</evidence>
<dbReference type="Pfam" id="PF13532">
    <property type="entry name" value="2OG-FeII_Oxy_2"/>
    <property type="match status" value="1"/>
</dbReference>
<comment type="caution">
    <text evidence="10">The sequence shown here is derived from an EMBL/GenBank/DDBJ whole genome shotgun (WGS) entry which is preliminary data.</text>
</comment>
<dbReference type="AlphaFoldDB" id="A0AAV9BNV9"/>
<feature type="domain" description="Fe2OG dioxygenase" evidence="9">
    <location>
        <begin position="282"/>
        <end position="392"/>
    </location>
</feature>
<evidence type="ECO:0000256" key="7">
    <source>
        <dbReference type="ARBA" id="ARBA00022989"/>
    </source>
</evidence>
<keyword evidence="5" id="KW-0337">GPI-anchor biosynthesis</keyword>
<keyword evidence="6" id="KW-0812">Transmembrane</keyword>
<dbReference type="GO" id="GO:0016020">
    <property type="term" value="C:membrane"/>
    <property type="evidence" value="ECO:0007669"/>
    <property type="project" value="UniProtKB-SubCell"/>
</dbReference>
<dbReference type="EMBL" id="JAUJYN010000002">
    <property type="protein sequence ID" value="KAK1277749.1"/>
    <property type="molecule type" value="Genomic_DNA"/>
</dbReference>
<dbReference type="InterPro" id="IPR032870">
    <property type="entry name" value="ALKBH7-like"/>
</dbReference>
<evidence type="ECO:0000256" key="8">
    <source>
        <dbReference type="ARBA" id="ARBA00023136"/>
    </source>
</evidence>
<gene>
    <name evidence="10" type="ORF">QJS04_geneDACA007292</name>
</gene>
<organism evidence="10 11">
    <name type="scientific">Acorus gramineus</name>
    <name type="common">Dwarf sweet flag</name>
    <dbReference type="NCBI Taxonomy" id="55184"/>
    <lineage>
        <taxon>Eukaryota</taxon>
        <taxon>Viridiplantae</taxon>
        <taxon>Streptophyta</taxon>
        <taxon>Embryophyta</taxon>
        <taxon>Tracheophyta</taxon>
        <taxon>Spermatophyta</taxon>
        <taxon>Magnoliopsida</taxon>
        <taxon>Liliopsida</taxon>
        <taxon>Acoraceae</taxon>
        <taxon>Acorus</taxon>
    </lineage>
</organism>
<evidence type="ECO:0000313" key="11">
    <source>
        <dbReference type="Proteomes" id="UP001179952"/>
    </source>
</evidence>
<evidence type="ECO:0000256" key="3">
    <source>
        <dbReference type="ARBA" id="ARBA00007879"/>
    </source>
</evidence>
<evidence type="ECO:0000313" key="10">
    <source>
        <dbReference type="EMBL" id="KAK1277749.1"/>
    </source>
</evidence>
<protein>
    <recommendedName>
        <fullName evidence="9">Fe2OG dioxygenase domain-containing protein</fullName>
    </recommendedName>
</protein>
<evidence type="ECO:0000259" key="9">
    <source>
        <dbReference type="PROSITE" id="PS51471"/>
    </source>
</evidence>
<dbReference type="PROSITE" id="PS51471">
    <property type="entry name" value="FE2OG_OXY"/>
    <property type="match status" value="1"/>
</dbReference>
<dbReference type="GO" id="GO:0006506">
    <property type="term" value="P:GPI anchor biosynthetic process"/>
    <property type="evidence" value="ECO:0007669"/>
    <property type="project" value="UniProtKB-KW"/>
</dbReference>